<keyword evidence="8 11" id="KW-0496">Mitochondrion</keyword>
<proteinExistence type="inferred from homology"/>
<feature type="transmembrane region" description="Helical" evidence="11">
    <location>
        <begin position="50"/>
        <end position="70"/>
    </location>
</feature>
<keyword evidence="4 11" id="KW-0812">Transmembrane</keyword>
<organism evidence="14 15">
    <name type="scientific">Neolentinus lepideus HHB14362 ss-1</name>
    <dbReference type="NCBI Taxonomy" id="1314782"/>
    <lineage>
        <taxon>Eukaryota</taxon>
        <taxon>Fungi</taxon>
        <taxon>Dikarya</taxon>
        <taxon>Basidiomycota</taxon>
        <taxon>Agaricomycotina</taxon>
        <taxon>Agaricomycetes</taxon>
        <taxon>Gloeophyllales</taxon>
        <taxon>Gloeophyllaceae</taxon>
        <taxon>Neolentinus</taxon>
    </lineage>
</organism>
<evidence type="ECO:0000256" key="3">
    <source>
        <dbReference type="ARBA" id="ARBA00018116"/>
    </source>
</evidence>
<dbReference type="STRING" id="1314782.A0A165VIP1"/>
<evidence type="ECO:0000256" key="10">
    <source>
        <dbReference type="ARBA" id="ARBA00025571"/>
    </source>
</evidence>
<evidence type="ECO:0000313" key="14">
    <source>
        <dbReference type="EMBL" id="KZT29722.1"/>
    </source>
</evidence>
<dbReference type="GO" id="GO:0061617">
    <property type="term" value="C:MICOS complex"/>
    <property type="evidence" value="ECO:0007669"/>
    <property type="project" value="TreeGrafter"/>
</dbReference>
<reference evidence="14 15" key="1">
    <citation type="journal article" date="2016" name="Mol. Biol. Evol.">
        <title>Comparative Genomics of Early-Diverging Mushroom-Forming Fungi Provides Insights into the Origins of Lignocellulose Decay Capabilities.</title>
        <authorList>
            <person name="Nagy L.G."/>
            <person name="Riley R."/>
            <person name="Tritt A."/>
            <person name="Adam C."/>
            <person name="Daum C."/>
            <person name="Floudas D."/>
            <person name="Sun H."/>
            <person name="Yadav J.S."/>
            <person name="Pangilinan J."/>
            <person name="Larsson K.H."/>
            <person name="Matsuura K."/>
            <person name="Barry K."/>
            <person name="Labutti K."/>
            <person name="Kuo R."/>
            <person name="Ohm R.A."/>
            <person name="Bhattacharya S.S."/>
            <person name="Shirouzu T."/>
            <person name="Yoshinaga Y."/>
            <person name="Martin F.M."/>
            <person name="Grigoriev I.V."/>
            <person name="Hibbett D.S."/>
        </authorList>
    </citation>
    <scope>NUCLEOTIDE SEQUENCE [LARGE SCALE GENOMIC DNA]</scope>
    <source>
        <strain evidence="14 15">HHB14362 ss-1</strain>
    </source>
</reference>
<comment type="similarity">
    <text evidence="2 11">Belongs to the MICOS complex subunit Mic60 family.</text>
</comment>
<protein>
    <recommendedName>
        <fullName evidence="3 11">MICOS complex subunit MIC60</fullName>
    </recommendedName>
    <alternativeName>
        <fullName evidence="11">Mitofilin</fullName>
    </alternativeName>
</protein>
<dbReference type="InParanoid" id="A0A165VIP1"/>
<feature type="coiled-coil region" evidence="12">
    <location>
        <begin position="329"/>
        <end position="364"/>
    </location>
</feature>
<evidence type="ECO:0000256" key="6">
    <source>
        <dbReference type="ARBA" id="ARBA00022989"/>
    </source>
</evidence>
<keyword evidence="7 12" id="KW-0175">Coiled coil</keyword>
<feature type="compositionally biased region" description="Polar residues" evidence="13">
    <location>
        <begin position="220"/>
        <end position="229"/>
    </location>
</feature>
<evidence type="ECO:0000256" key="12">
    <source>
        <dbReference type="SAM" id="Coils"/>
    </source>
</evidence>
<evidence type="ECO:0000256" key="11">
    <source>
        <dbReference type="RuleBase" id="RU363000"/>
    </source>
</evidence>
<evidence type="ECO:0000256" key="13">
    <source>
        <dbReference type="SAM" id="MobiDB-lite"/>
    </source>
</evidence>
<dbReference type="PANTHER" id="PTHR15415:SF7">
    <property type="entry name" value="MICOS COMPLEX SUBUNIT MIC60"/>
    <property type="match status" value="1"/>
</dbReference>
<evidence type="ECO:0000256" key="8">
    <source>
        <dbReference type="ARBA" id="ARBA00023128"/>
    </source>
</evidence>
<dbReference type="PANTHER" id="PTHR15415">
    <property type="entry name" value="MITOFILIN"/>
    <property type="match status" value="1"/>
</dbReference>
<dbReference type="Pfam" id="PF09731">
    <property type="entry name" value="Mitofilin"/>
    <property type="match status" value="1"/>
</dbReference>
<keyword evidence="6 11" id="KW-1133">Transmembrane helix</keyword>
<dbReference type="EMBL" id="KV425553">
    <property type="protein sequence ID" value="KZT29722.1"/>
    <property type="molecule type" value="Genomic_DNA"/>
</dbReference>
<dbReference type="FunCoup" id="A0A165VIP1">
    <property type="interactions" value="102"/>
</dbReference>
<name>A0A165VIP1_9AGAM</name>
<dbReference type="OrthoDB" id="10261039at2759"/>
<accession>A0A165VIP1</accession>
<gene>
    <name evidence="14" type="ORF">NEOLEDRAFT_1127512</name>
</gene>
<keyword evidence="5 11" id="KW-0999">Mitochondrion inner membrane</keyword>
<comment type="subcellular location">
    <subcellularLocation>
        <location evidence="1 11">Mitochondrion inner membrane</location>
        <topology evidence="1 11">Single-pass membrane protein</topology>
    </subcellularLocation>
</comment>
<keyword evidence="15" id="KW-1185">Reference proteome</keyword>
<sequence>MYRALPASRQVVVRNGGGCVKIARRRLATEAEAAPQPPLPKKKTGIVRRLVFYSTTATATFYIGSVFVAFKDERYYDFFSERVPFGASSIQYAEDHDWDSLTVQKVIDTGKQWADSVQKSVSGAAKEAGQQVEKAKESVTTDKAKAVIQSTKSAASERIKSVTNTIKTNIRKSEEKVVEGSRSTTAAARHQALQFSSEVEELVRQAEAALAGKPVESLPEATTTPNQPAVSPPDNVPSSAAKTEKKIYEAPLPLGFEPPPGFSRPPPPKTPEPTREPQVKPSPLPLVAPAVAELQVSQPIITHLASTIDNLASYLNASPSAANEARDILDNAKTDLTQLVSHMEKIKEEERTQLEAKLDEQTREYSLKLLEMEMEAQDKLDNQEQGFKQWFEQERQKFVRAYREKLEKELQTQSEIINERLKEEVIAQGIELQRRWIREIKVRVEEERGGRLAKLDTLAANLKQLERVALDNTAYLDENLRVHALWSALRAVNHVLESPARKPFREELRVLRHVAAAKEDEVIVTALDVIERTDTPDVGVEPLPDLVTWFTTSVAPRVTSVALVPDQGTPGLLAHLASHFLSNFTFKRTGLVQGDDVLSVLARAEYYLNEKDLDSAAREVNQLKGTPKVLVQDWLAAARRRLEVQQALEVAETEATLASLLVV</sequence>
<feature type="compositionally biased region" description="Pro residues" evidence="13">
    <location>
        <begin position="256"/>
        <end position="271"/>
    </location>
</feature>
<dbReference type="GO" id="GO:0042407">
    <property type="term" value="P:cristae formation"/>
    <property type="evidence" value="ECO:0007669"/>
    <property type="project" value="TreeGrafter"/>
</dbReference>
<evidence type="ECO:0000256" key="7">
    <source>
        <dbReference type="ARBA" id="ARBA00023054"/>
    </source>
</evidence>
<dbReference type="AlphaFoldDB" id="A0A165VIP1"/>
<evidence type="ECO:0000256" key="4">
    <source>
        <dbReference type="ARBA" id="ARBA00022692"/>
    </source>
</evidence>
<evidence type="ECO:0000256" key="2">
    <source>
        <dbReference type="ARBA" id="ARBA00010877"/>
    </source>
</evidence>
<keyword evidence="9 11" id="KW-0472">Membrane</keyword>
<feature type="region of interest" description="Disordered" evidence="13">
    <location>
        <begin position="210"/>
        <end position="283"/>
    </location>
</feature>
<evidence type="ECO:0000256" key="9">
    <source>
        <dbReference type="ARBA" id="ARBA00023136"/>
    </source>
</evidence>
<evidence type="ECO:0000256" key="1">
    <source>
        <dbReference type="ARBA" id="ARBA00004434"/>
    </source>
</evidence>
<comment type="function">
    <text evidence="10">Component of the MICOS complex, a large protein complex of the mitochondrial inner membrane that plays crucial roles in the maintenance of crista junctions, inner membrane architecture, and formation of contact sites to the outer membrane. Plays a role in keeping cristae membranes connected to the inner boundary membrane. Also promotes protein import via the mitochondrial intermembrane space assembly (MIA) pathway.</text>
</comment>
<dbReference type="Proteomes" id="UP000076761">
    <property type="component" value="Unassembled WGS sequence"/>
</dbReference>
<evidence type="ECO:0000313" key="15">
    <source>
        <dbReference type="Proteomes" id="UP000076761"/>
    </source>
</evidence>
<evidence type="ECO:0000256" key="5">
    <source>
        <dbReference type="ARBA" id="ARBA00022792"/>
    </source>
</evidence>
<comment type="subunit">
    <text evidence="11">Component of the mitochondrial contact site and cristae organizing system (MICOS) complex.</text>
</comment>
<dbReference type="InterPro" id="IPR019133">
    <property type="entry name" value="MIC60"/>
</dbReference>